<keyword evidence="5" id="KW-1185">Reference proteome</keyword>
<sequence>MSSVNPNAGSVFGPAMADVWGVTTKKRKRKQAQRDERIQSDYEARHGAPRTNAKSLHPEVAAVAGEAHGALIVGNRDRAIQLFGEVVRRAPDHPDAYATLSEVFEARSDEGDLEKALQLALVAAHLQTEDPEGWRRVAILALDSNDDSTAKDALDRVLRMDPSDCAALGDLAQLLGRMGKHAEAADRCDSFLSQRDDVTPEVTSLYLVLAEHCSQSERYDEAKKALKRALDDAQRLVSNGDVDARETKERAAVELARLKLRENDIDGARQLLGEASANEPLDVSVLRGCCDRDASKWAPLIPHLRRVSTEIGAGNEASCRAHERLAVLVECCSSCAGDDQEDVVRALLDGAARCAAARGSLKRPDAALWRRKESDAHASLSNRFLQRGSLYAASQRAERALKADATHVPALRAFVECINRGASVRLEAVAQPFARLARSTKTASNELEAWVAYAAALEAALEVASGNATLLAIASARVATKLRRVATQQPLAIAAMTVACGEDPLLALSAALAKCGRDAADVFRRVERLCKTDEEASIAGTLKQCGNALDCTDTADRVVRAMAFVEKLGFVLFEGDELASLVSARSMNIEDGMNMDLARVTLQTGKAPRDAATVETLRQALIKAEELDMTSSVECVDDALSDLCRRVQSPPITSLVQSRQRCQPRKSTTPMEESSSSDSDQEPVQKRPPCMKTCPGCSTKLHNCVKTCNTCGTTFGSKPQRPVESSDDDMPPPRQEDSSSSSEGEACVPRSRVYFESSSSSSSSEEEIIIRPSRFGRQRQKTQRLSDMMGGRGKSYDEPRDMAGRRLPSSSEDESSSDDDSEPRRKRYVEKPHHRAGKAPSKVCPKCQTRMHSCKKKCPTCGECFGTAKAGGAHAERWKHIQSHASGNTEADVMILRVEELRERLESRGLSSEGLKKELQARLLAEYRKPPGDPAADAAAAAAAADARRAAPAPAAGRKKPAAGGPRKKQTPAPAPVSGRKKQTIAPRKAPKKKKDGDGAACAPRRAAKPLVGGEDARSLIERAAPISVRQDNPKKGASALRYAKYMAATTAKEYIDLGGSRADLKHDINKGFVKVLAPAAPAPAVVVMPPPAPAAAVPPAAGSDDGAVAAPAPAPPVAAPAPAAAAAPADPRLRVGRAVRKKFTGSGWFDGSVTSIADGSFEVRWSDGDEVSYPFKAATKMLDAAEGTAVAPVAAAVAAPVVE</sequence>
<feature type="domain" description="SAP" evidence="3">
    <location>
        <begin position="893"/>
        <end position="927"/>
    </location>
</feature>
<dbReference type="Proteomes" id="UP000789595">
    <property type="component" value="Unassembled WGS sequence"/>
</dbReference>
<dbReference type="AlphaFoldDB" id="A0A8J2SHF9"/>
<feature type="compositionally biased region" description="Low complexity" evidence="2">
    <location>
        <begin position="934"/>
        <end position="956"/>
    </location>
</feature>
<dbReference type="Gene3D" id="1.25.40.10">
    <property type="entry name" value="Tetratricopeptide repeat domain"/>
    <property type="match status" value="1"/>
</dbReference>
<evidence type="ECO:0000313" key="5">
    <source>
        <dbReference type="Proteomes" id="UP000789595"/>
    </source>
</evidence>
<name>A0A8J2SHF9_9STRA</name>
<dbReference type="PROSITE" id="PS50005">
    <property type="entry name" value="TPR"/>
    <property type="match status" value="1"/>
</dbReference>
<feature type="compositionally biased region" description="Basic residues" evidence="2">
    <location>
        <begin position="979"/>
        <end position="994"/>
    </location>
</feature>
<feature type="compositionally biased region" description="Basic and acidic residues" evidence="2">
    <location>
        <begin position="32"/>
        <end position="46"/>
    </location>
</feature>
<dbReference type="InterPro" id="IPR039340">
    <property type="entry name" value="Tfc4/TFIIIC-102/Sfc4"/>
</dbReference>
<dbReference type="Gene3D" id="1.10.720.30">
    <property type="entry name" value="SAP domain"/>
    <property type="match status" value="1"/>
</dbReference>
<evidence type="ECO:0000313" key="4">
    <source>
        <dbReference type="EMBL" id="CAH0370368.1"/>
    </source>
</evidence>
<dbReference type="InterPro" id="IPR019734">
    <property type="entry name" value="TPR_rpt"/>
</dbReference>
<feature type="region of interest" description="Disordered" evidence="2">
    <location>
        <begin position="930"/>
        <end position="1014"/>
    </location>
</feature>
<dbReference type="GO" id="GO:0000127">
    <property type="term" value="C:transcription factor TFIIIC complex"/>
    <property type="evidence" value="ECO:0007669"/>
    <property type="project" value="TreeGrafter"/>
</dbReference>
<dbReference type="PANTHER" id="PTHR23082">
    <property type="entry name" value="TRANSCRIPTION INITIATION FACTOR IIIC TFIIIC , POLYPEPTIDE 3-RELATED"/>
    <property type="match status" value="1"/>
</dbReference>
<dbReference type="PROSITE" id="PS50800">
    <property type="entry name" value="SAP"/>
    <property type="match status" value="1"/>
</dbReference>
<feature type="compositionally biased region" description="Basic residues" evidence="2">
    <location>
        <begin position="824"/>
        <end position="837"/>
    </location>
</feature>
<dbReference type="GO" id="GO:0006383">
    <property type="term" value="P:transcription by RNA polymerase III"/>
    <property type="evidence" value="ECO:0007669"/>
    <property type="project" value="InterPro"/>
</dbReference>
<dbReference type="OrthoDB" id="9991317at2759"/>
<feature type="compositionally biased region" description="Polar residues" evidence="2">
    <location>
        <begin position="655"/>
        <end position="671"/>
    </location>
</feature>
<organism evidence="4 5">
    <name type="scientific">Pelagomonas calceolata</name>
    <dbReference type="NCBI Taxonomy" id="35677"/>
    <lineage>
        <taxon>Eukaryota</taxon>
        <taxon>Sar</taxon>
        <taxon>Stramenopiles</taxon>
        <taxon>Ochrophyta</taxon>
        <taxon>Pelagophyceae</taxon>
        <taxon>Pelagomonadales</taxon>
        <taxon>Pelagomonadaceae</taxon>
        <taxon>Pelagomonas</taxon>
    </lineage>
</organism>
<feature type="region of interest" description="Disordered" evidence="2">
    <location>
        <begin position="655"/>
        <end position="690"/>
    </location>
</feature>
<feature type="compositionally biased region" description="Acidic residues" evidence="2">
    <location>
        <begin position="811"/>
        <end position="821"/>
    </location>
</feature>
<dbReference type="PANTHER" id="PTHR23082:SF0">
    <property type="entry name" value="GENERAL TRANSCRIPTION FACTOR 3C POLYPEPTIDE 3"/>
    <property type="match status" value="1"/>
</dbReference>
<protein>
    <recommendedName>
        <fullName evidence="3">SAP domain-containing protein</fullName>
    </recommendedName>
</protein>
<comment type="caution">
    <text evidence="4">The sequence shown here is derived from an EMBL/GenBank/DDBJ whole genome shotgun (WGS) entry which is preliminary data.</text>
</comment>
<feature type="region of interest" description="Disordered" evidence="2">
    <location>
        <begin position="1097"/>
        <end position="1127"/>
    </location>
</feature>
<evidence type="ECO:0000256" key="1">
    <source>
        <dbReference type="PROSITE-ProRule" id="PRU00339"/>
    </source>
</evidence>
<dbReference type="SMART" id="SM00028">
    <property type="entry name" value="TPR"/>
    <property type="match status" value="4"/>
</dbReference>
<feature type="region of interest" description="Disordered" evidence="2">
    <location>
        <begin position="22"/>
        <end position="55"/>
    </location>
</feature>
<evidence type="ECO:0000256" key="2">
    <source>
        <dbReference type="SAM" id="MobiDB-lite"/>
    </source>
</evidence>
<dbReference type="EMBL" id="CAKKNE010000003">
    <property type="protein sequence ID" value="CAH0370368.1"/>
    <property type="molecule type" value="Genomic_DNA"/>
</dbReference>
<dbReference type="InterPro" id="IPR011990">
    <property type="entry name" value="TPR-like_helical_dom_sf"/>
</dbReference>
<dbReference type="Pfam" id="PF02037">
    <property type="entry name" value="SAP"/>
    <property type="match status" value="1"/>
</dbReference>
<dbReference type="SUPFAM" id="SSF48452">
    <property type="entry name" value="TPR-like"/>
    <property type="match status" value="2"/>
</dbReference>
<reference evidence="4" key="1">
    <citation type="submission" date="2021-11" db="EMBL/GenBank/DDBJ databases">
        <authorList>
            <consortium name="Genoscope - CEA"/>
            <person name="William W."/>
        </authorList>
    </citation>
    <scope>NUCLEOTIDE SEQUENCE</scope>
</reference>
<feature type="compositionally biased region" description="Low complexity" evidence="2">
    <location>
        <begin position="1097"/>
        <end position="1112"/>
    </location>
</feature>
<dbReference type="InterPro" id="IPR036361">
    <property type="entry name" value="SAP_dom_sf"/>
</dbReference>
<keyword evidence="1" id="KW-0802">TPR repeat</keyword>
<accession>A0A8J2SHF9</accession>
<dbReference type="SUPFAM" id="SSF68906">
    <property type="entry name" value="SAP domain"/>
    <property type="match status" value="1"/>
</dbReference>
<evidence type="ECO:0000259" key="3">
    <source>
        <dbReference type="PROSITE" id="PS50800"/>
    </source>
</evidence>
<dbReference type="PROSITE" id="PS00028">
    <property type="entry name" value="ZINC_FINGER_C2H2_1"/>
    <property type="match status" value="1"/>
</dbReference>
<dbReference type="SMART" id="SM00513">
    <property type="entry name" value="SAP"/>
    <property type="match status" value="1"/>
</dbReference>
<dbReference type="InterPro" id="IPR013087">
    <property type="entry name" value="Znf_C2H2_type"/>
</dbReference>
<feature type="region of interest" description="Disordered" evidence="2">
    <location>
        <begin position="715"/>
        <end position="843"/>
    </location>
</feature>
<feature type="compositionally biased region" description="Basic residues" evidence="2">
    <location>
        <begin position="957"/>
        <end position="970"/>
    </location>
</feature>
<feature type="repeat" description="TPR" evidence="1">
    <location>
        <begin position="131"/>
        <end position="164"/>
    </location>
</feature>
<gene>
    <name evidence="4" type="ORF">PECAL_3P02480</name>
</gene>
<dbReference type="InterPro" id="IPR003034">
    <property type="entry name" value="SAP_dom"/>
</dbReference>
<feature type="compositionally biased region" description="Basic and acidic residues" evidence="2">
    <location>
        <begin position="794"/>
        <end position="804"/>
    </location>
</feature>
<proteinExistence type="predicted"/>